<evidence type="ECO:0000256" key="3">
    <source>
        <dbReference type="PROSITE-ProRule" id="PRU00464"/>
    </source>
</evidence>
<reference evidence="5 6" key="1">
    <citation type="journal article" date="2016" name="Nat. Commun.">
        <title>Thousands of microbial genomes shed light on interconnected biogeochemical processes in an aquifer system.</title>
        <authorList>
            <person name="Anantharaman K."/>
            <person name="Brown C.T."/>
            <person name="Hug L.A."/>
            <person name="Sharon I."/>
            <person name="Castelle C.J."/>
            <person name="Probst A.J."/>
            <person name="Thomas B.C."/>
            <person name="Singh A."/>
            <person name="Wilkins M.J."/>
            <person name="Karaoz U."/>
            <person name="Brodie E.L."/>
            <person name="Williams K.H."/>
            <person name="Hubbard S.S."/>
            <person name="Banfield J.F."/>
        </authorList>
    </citation>
    <scope>NUCLEOTIDE SEQUENCE [LARGE SCALE GENOMIC DNA]</scope>
</reference>
<feature type="short sequence motif" description="Histidine triad motif" evidence="2 3">
    <location>
        <begin position="97"/>
        <end position="101"/>
    </location>
</feature>
<evidence type="ECO:0000256" key="2">
    <source>
        <dbReference type="PIRSR" id="PIRSR601310-3"/>
    </source>
</evidence>
<dbReference type="InterPro" id="IPR036265">
    <property type="entry name" value="HIT-like_sf"/>
</dbReference>
<dbReference type="SUPFAM" id="SSF54197">
    <property type="entry name" value="HIT-like"/>
    <property type="match status" value="1"/>
</dbReference>
<dbReference type="Proteomes" id="UP000177821">
    <property type="component" value="Unassembled WGS sequence"/>
</dbReference>
<organism evidence="5 6">
    <name type="scientific">Candidatus Woykebacteria bacterium RIFCSPHIGHO2_02_FULL_43_16b</name>
    <dbReference type="NCBI Taxonomy" id="1802601"/>
    <lineage>
        <taxon>Bacteria</taxon>
        <taxon>Candidatus Woykeibacteriota</taxon>
    </lineage>
</organism>
<dbReference type="EMBL" id="MHCX01000015">
    <property type="protein sequence ID" value="OGY29716.1"/>
    <property type="molecule type" value="Genomic_DNA"/>
</dbReference>
<dbReference type="AlphaFoldDB" id="A0A1G1WPQ1"/>
<protein>
    <submittedName>
        <fullName evidence="5">Histidine triad nucleotide-binding protein</fullName>
    </submittedName>
</protein>
<dbReference type="PRINTS" id="PR00332">
    <property type="entry name" value="HISTRIAD"/>
</dbReference>
<gene>
    <name evidence="5" type="ORF">A3J50_00305</name>
</gene>
<feature type="domain" description="HIT" evidence="4">
    <location>
        <begin position="5"/>
        <end position="114"/>
    </location>
</feature>
<proteinExistence type="predicted"/>
<evidence type="ECO:0000256" key="1">
    <source>
        <dbReference type="PIRSR" id="PIRSR601310-1"/>
    </source>
</evidence>
<dbReference type="CDD" id="cd01276">
    <property type="entry name" value="PKCI_related"/>
    <property type="match status" value="1"/>
</dbReference>
<comment type="caution">
    <text evidence="5">The sequence shown here is derived from an EMBL/GenBank/DDBJ whole genome shotgun (WGS) entry which is preliminary data.</text>
</comment>
<name>A0A1G1WPQ1_9BACT</name>
<evidence type="ECO:0000313" key="6">
    <source>
        <dbReference type="Proteomes" id="UP000177821"/>
    </source>
</evidence>
<dbReference type="PROSITE" id="PS51084">
    <property type="entry name" value="HIT_2"/>
    <property type="match status" value="1"/>
</dbReference>
<dbReference type="Pfam" id="PF01230">
    <property type="entry name" value="HIT"/>
    <property type="match status" value="1"/>
</dbReference>
<dbReference type="Gene3D" id="3.30.428.10">
    <property type="entry name" value="HIT-like"/>
    <property type="match status" value="1"/>
</dbReference>
<dbReference type="GO" id="GO:0003824">
    <property type="term" value="F:catalytic activity"/>
    <property type="evidence" value="ECO:0007669"/>
    <property type="project" value="InterPro"/>
</dbReference>
<feature type="active site" description="Tele-AMP-histidine intermediate" evidence="1">
    <location>
        <position position="99"/>
    </location>
</feature>
<dbReference type="InterPro" id="IPR011146">
    <property type="entry name" value="HIT-like"/>
</dbReference>
<dbReference type="InterPro" id="IPR001310">
    <property type="entry name" value="Histidine_triad_HIT"/>
</dbReference>
<evidence type="ECO:0000313" key="5">
    <source>
        <dbReference type="EMBL" id="OGY29716.1"/>
    </source>
</evidence>
<accession>A0A1G1WPQ1</accession>
<sequence length="114" mass="12618">MTECIFCKIVAGSIPSKKVYEDEHILAFHTMEPQAPKHILVVPKKHISRLADVGEENLDELGRCQVVAAKIAKDEGIGEAFRVVINSGEKAGQSVFHIHYHLLGGWEKTPDDSL</sequence>
<dbReference type="PANTHER" id="PTHR23089">
    <property type="entry name" value="HISTIDINE TRIAD HIT PROTEIN"/>
    <property type="match status" value="1"/>
</dbReference>
<evidence type="ECO:0000259" key="4">
    <source>
        <dbReference type="PROSITE" id="PS51084"/>
    </source>
</evidence>